<gene>
    <name evidence="1" type="ORF">BGZ65_012874</name>
</gene>
<protein>
    <submittedName>
        <fullName evidence="1">Uncharacterized protein</fullName>
    </submittedName>
</protein>
<evidence type="ECO:0000313" key="2">
    <source>
        <dbReference type="Proteomes" id="UP000749646"/>
    </source>
</evidence>
<reference evidence="1" key="1">
    <citation type="journal article" date="2020" name="Fungal Divers.">
        <title>Resolving the Mortierellaceae phylogeny through synthesis of multi-gene phylogenetics and phylogenomics.</title>
        <authorList>
            <person name="Vandepol N."/>
            <person name="Liber J."/>
            <person name="Desiro A."/>
            <person name="Na H."/>
            <person name="Kennedy M."/>
            <person name="Barry K."/>
            <person name="Grigoriev I.V."/>
            <person name="Miller A.N."/>
            <person name="O'Donnell K."/>
            <person name="Stajich J.E."/>
            <person name="Bonito G."/>
        </authorList>
    </citation>
    <scope>NUCLEOTIDE SEQUENCE</scope>
    <source>
        <strain evidence="1">MES-2147</strain>
    </source>
</reference>
<sequence>MSAEHQNAHFHIAFLHIKTTTYLAAAIALVQGMSAQTVWLKTFDGRVWHIDRAM</sequence>
<evidence type="ECO:0000313" key="1">
    <source>
        <dbReference type="EMBL" id="KAF9967876.1"/>
    </source>
</evidence>
<organism evidence="1 2">
    <name type="scientific">Modicella reniformis</name>
    <dbReference type="NCBI Taxonomy" id="1440133"/>
    <lineage>
        <taxon>Eukaryota</taxon>
        <taxon>Fungi</taxon>
        <taxon>Fungi incertae sedis</taxon>
        <taxon>Mucoromycota</taxon>
        <taxon>Mortierellomycotina</taxon>
        <taxon>Mortierellomycetes</taxon>
        <taxon>Mortierellales</taxon>
        <taxon>Mortierellaceae</taxon>
        <taxon>Modicella</taxon>
    </lineage>
</organism>
<feature type="non-terminal residue" evidence="1">
    <location>
        <position position="54"/>
    </location>
</feature>
<keyword evidence="2" id="KW-1185">Reference proteome</keyword>
<comment type="caution">
    <text evidence="1">The sequence shown here is derived from an EMBL/GenBank/DDBJ whole genome shotgun (WGS) entry which is preliminary data.</text>
</comment>
<name>A0A9P6JEA3_9FUNG</name>
<accession>A0A9P6JEA3</accession>
<proteinExistence type="predicted"/>
<dbReference type="AlphaFoldDB" id="A0A9P6JEA3"/>
<dbReference type="EMBL" id="JAAAHW010005550">
    <property type="protein sequence ID" value="KAF9967876.1"/>
    <property type="molecule type" value="Genomic_DNA"/>
</dbReference>
<dbReference type="Proteomes" id="UP000749646">
    <property type="component" value="Unassembled WGS sequence"/>
</dbReference>